<dbReference type="GO" id="GO:0071014">
    <property type="term" value="C:post-mRNA release spliceosomal complex"/>
    <property type="evidence" value="ECO:0007669"/>
    <property type="project" value="TreeGrafter"/>
</dbReference>
<sequence>MDIEITNADLPFEKDILHDKYNIKNWLRYIEHKKASISSNSSSVSSKSIQTLITIYERAVKALPGSYKLWKQYLDYRKSQLYLPISTSAKTTTTKPKNPLRFAQQYEATNYCYERALLLLHKMPRIWLDYLEFRLLQPQVTQNRRTFDRALRALPVTQHDRIWPLYLKFAQKISGITAIKVYTRYLQLYPEQVEEFIELCVHMGKYGDAAKYLLTCLDNAEWKSPRGTSKFQLWMKLTDLIIDQANDVKNILEEQGSGISCDLILRDGIKRYSDQAGKLWTSLAKYYIITGEMERARDVFEEAVEKVKTVRDFVQVFDAYAEFEEGVITSLMEMEAEQAAAATSASGNSGKKVEAMFNCDAQLEVDMRLERFEKLMDRRPFLISDVLLRQNPNSVKEWQKRAKLWKDCGNVEKMVETYEEAVNAVQPRKAGPGKLSELWIEYAKYYDDDAKDIDKARDVLYRGTRSNYKTVAELVDVWLTFAEMEMKHENYDEAINVLSQATSVNSRSAKNIATIDYRDEDEPPQTRVCKSLKLWSLYVDLEESIGTLETTKAAYDRILELKIATPQTIVNYAQYLEEKKYFEDSFRVYERGIELFGYPVAFELWNIYLAKFIDRYGETKLERSRELFEQAIKGCPPKYAKPIYLLYGKLEEVHGQTRHAMRIYELATTKVAREECLEMYRFYIAKVIEQYGLTSTRQIYEKALETLPDHDALLLGLDFAKMELQLGEIDRARGIYAYSSQFADPRLHKDGFWKTWDEFEIKHGNEDTYREMLRIKRTSQAKFNTESSFISAQVALGLQKQKEKTNKHKLVSAAASSTGIDSVSVNGGDDTQKAQPEETEANPDEMELDDDDL</sequence>
<keyword evidence="8" id="KW-0539">Nucleus</keyword>
<evidence type="ECO:0000256" key="6">
    <source>
        <dbReference type="ARBA" id="ARBA00022737"/>
    </source>
</evidence>
<dbReference type="SMART" id="SM00028">
    <property type="entry name" value="TPR"/>
    <property type="match status" value="3"/>
</dbReference>
<dbReference type="SUPFAM" id="SSF48452">
    <property type="entry name" value="TPR-like"/>
    <property type="match status" value="5"/>
</dbReference>
<dbReference type="Pfam" id="PF23233">
    <property type="entry name" value="HAT_Syf1_CNRKL1_N"/>
    <property type="match status" value="1"/>
</dbReference>
<dbReference type="InterPro" id="IPR045075">
    <property type="entry name" value="Syf1-like"/>
</dbReference>
<name>A0A9W7ZMZ9_9FUNG</name>
<dbReference type="OrthoDB" id="10067343at2759"/>
<keyword evidence="12" id="KW-0802">TPR repeat</keyword>
<dbReference type="FunFam" id="1.25.40.10:FF:000137">
    <property type="entry name" value="Pre-mRNA-splicing factor syf1"/>
    <property type="match status" value="1"/>
</dbReference>
<gene>
    <name evidence="17" type="primary">SYF1</name>
    <name evidence="17" type="ORF">H4219_005782</name>
</gene>
<evidence type="ECO:0000256" key="3">
    <source>
        <dbReference type="ARBA" id="ARBA00011524"/>
    </source>
</evidence>
<feature type="domain" description="Pre-mRNA-splicing factor Syf1/CRNKL1-like C-terminal HAT-repeats" evidence="15">
    <location>
        <begin position="429"/>
        <end position="811"/>
    </location>
</feature>
<evidence type="ECO:0000256" key="7">
    <source>
        <dbReference type="ARBA" id="ARBA00023187"/>
    </source>
</evidence>
<keyword evidence="18" id="KW-1185">Reference proteome</keyword>
<feature type="compositionally biased region" description="Polar residues" evidence="13">
    <location>
        <begin position="814"/>
        <end position="825"/>
    </location>
</feature>
<dbReference type="AlphaFoldDB" id="A0A9W7ZMZ9"/>
<dbReference type="PANTHER" id="PTHR11246">
    <property type="entry name" value="PRE-MRNA SPLICING FACTOR"/>
    <property type="match status" value="1"/>
</dbReference>
<keyword evidence="7" id="KW-0508">mRNA splicing</keyword>
<dbReference type="GO" id="GO:0071007">
    <property type="term" value="C:U2-type catalytic step 2 spliceosome"/>
    <property type="evidence" value="ECO:0007669"/>
    <property type="project" value="TreeGrafter"/>
</dbReference>
<dbReference type="EMBL" id="JANBPU010000395">
    <property type="protein sequence ID" value="KAJ1911923.1"/>
    <property type="molecule type" value="Genomic_DNA"/>
</dbReference>
<feature type="repeat" description="TPR" evidence="12">
    <location>
        <begin position="475"/>
        <end position="508"/>
    </location>
</feature>
<comment type="similarity">
    <text evidence="2">Belongs to the crooked-neck family.</text>
</comment>
<evidence type="ECO:0000256" key="10">
    <source>
        <dbReference type="ARBA" id="ARBA00039472"/>
    </source>
</evidence>
<organism evidence="17 18">
    <name type="scientific">Mycoemilia scoparia</name>
    <dbReference type="NCBI Taxonomy" id="417184"/>
    <lineage>
        <taxon>Eukaryota</taxon>
        <taxon>Fungi</taxon>
        <taxon>Fungi incertae sedis</taxon>
        <taxon>Zoopagomycota</taxon>
        <taxon>Kickxellomycotina</taxon>
        <taxon>Kickxellomycetes</taxon>
        <taxon>Kickxellales</taxon>
        <taxon>Kickxellaceae</taxon>
        <taxon>Mycoemilia</taxon>
    </lineage>
</organism>
<evidence type="ECO:0000256" key="4">
    <source>
        <dbReference type="ARBA" id="ARBA00022664"/>
    </source>
</evidence>
<evidence type="ECO:0000313" key="17">
    <source>
        <dbReference type="EMBL" id="KAJ1911923.1"/>
    </source>
</evidence>
<comment type="subcellular location">
    <subcellularLocation>
        <location evidence="1">Nucleus</location>
    </subcellularLocation>
</comment>
<dbReference type="InterPro" id="IPR011990">
    <property type="entry name" value="TPR-like_helical_dom_sf"/>
</dbReference>
<dbReference type="InterPro" id="IPR055433">
    <property type="entry name" value="HAT_Syf1-like_N"/>
</dbReference>
<dbReference type="FunFam" id="1.25.40.10:FF:000023">
    <property type="entry name" value="Pre-mRNA-splicing factor SYF1"/>
    <property type="match status" value="1"/>
</dbReference>
<evidence type="ECO:0000256" key="8">
    <source>
        <dbReference type="ARBA" id="ARBA00023242"/>
    </source>
</evidence>
<keyword evidence="6" id="KW-0677">Repeat</keyword>
<feature type="domain" description="Pre-mRNA-splicing factor SYF1 central HAT repeats" evidence="14">
    <location>
        <begin position="193"/>
        <end position="425"/>
    </location>
</feature>
<dbReference type="Pfam" id="PF23220">
    <property type="entry name" value="HAT_Syf1_M"/>
    <property type="match status" value="1"/>
</dbReference>
<feature type="compositionally biased region" description="Acidic residues" evidence="13">
    <location>
        <begin position="837"/>
        <end position="853"/>
    </location>
</feature>
<comment type="subunit">
    <text evidence="3">Associated with the spliceosome.</text>
</comment>
<feature type="region of interest" description="Disordered" evidence="13">
    <location>
        <begin position="809"/>
        <end position="853"/>
    </location>
</feature>
<evidence type="ECO:0000256" key="11">
    <source>
        <dbReference type="ARBA" id="ARBA00067212"/>
    </source>
</evidence>
<dbReference type="SMART" id="SM00386">
    <property type="entry name" value="HAT"/>
    <property type="match status" value="11"/>
</dbReference>
<dbReference type="InterPro" id="IPR003107">
    <property type="entry name" value="HAT"/>
</dbReference>
<comment type="caution">
    <text evidence="17">The sequence shown here is derived from an EMBL/GenBank/DDBJ whole genome shotgun (WGS) entry which is preliminary data.</text>
</comment>
<dbReference type="Proteomes" id="UP001150538">
    <property type="component" value="Unassembled WGS sequence"/>
</dbReference>
<accession>A0A9W7ZMZ9</accession>
<evidence type="ECO:0000313" key="18">
    <source>
        <dbReference type="Proteomes" id="UP001150538"/>
    </source>
</evidence>
<evidence type="ECO:0000256" key="12">
    <source>
        <dbReference type="PROSITE-ProRule" id="PRU00339"/>
    </source>
</evidence>
<evidence type="ECO:0000256" key="5">
    <source>
        <dbReference type="ARBA" id="ARBA00022728"/>
    </source>
</evidence>
<evidence type="ECO:0000259" key="16">
    <source>
        <dbReference type="Pfam" id="PF23233"/>
    </source>
</evidence>
<proteinExistence type="inferred from homology"/>
<reference evidence="17" key="1">
    <citation type="submission" date="2022-07" db="EMBL/GenBank/DDBJ databases">
        <title>Phylogenomic reconstructions and comparative analyses of Kickxellomycotina fungi.</title>
        <authorList>
            <person name="Reynolds N.K."/>
            <person name="Stajich J.E."/>
            <person name="Barry K."/>
            <person name="Grigoriev I.V."/>
            <person name="Crous P."/>
            <person name="Smith M.E."/>
        </authorList>
    </citation>
    <scope>NUCLEOTIDE SEQUENCE</scope>
    <source>
        <strain evidence="17">NBRC 100468</strain>
    </source>
</reference>
<keyword evidence="5" id="KW-0747">Spliceosome</keyword>
<dbReference type="PANTHER" id="PTHR11246:SF5">
    <property type="entry name" value="PRE-MRNA-SPLICING FACTOR SYF1"/>
    <property type="match status" value="1"/>
</dbReference>
<evidence type="ECO:0000256" key="9">
    <source>
        <dbReference type="ARBA" id="ARBA00037272"/>
    </source>
</evidence>
<dbReference type="GO" id="GO:0000974">
    <property type="term" value="C:Prp19 complex"/>
    <property type="evidence" value="ECO:0007669"/>
    <property type="project" value="TreeGrafter"/>
</dbReference>
<evidence type="ECO:0000256" key="13">
    <source>
        <dbReference type="SAM" id="MobiDB-lite"/>
    </source>
</evidence>
<evidence type="ECO:0000256" key="1">
    <source>
        <dbReference type="ARBA" id="ARBA00004123"/>
    </source>
</evidence>
<dbReference type="GO" id="GO:0000349">
    <property type="term" value="P:generation of catalytic spliceosome for first transesterification step"/>
    <property type="evidence" value="ECO:0007669"/>
    <property type="project" value="TreeGrafter"/>
</dbReference>
<protein>
    <recommendedName>
        <fullName evidence="10">Pre-mRNA-splicing factor SYF1</fullName>
    </recommendedName>
    <alternativeName>
        <fullName evidence="11">Pre-mRNA-splicing factor syf1</fullName>
    </alternativeName>
</protein>
<keyword evidence="4" id="KW-0507">mRNA processing</keyword>
<dbReference type="InterPro" id="IPR056350">
    <property type="entry name" value="HAT_Syf1_central"/>
</dbReference>
<comment type="function">
    <text evidence="9">Involved in pre-mRNA splicing and cell cycle progression.</text>
</comment>
<dbReference type="Gene3D" id="1.25.40.10">
    <property type="entry name" value="Tetratricopeptide repeat domain"/>
    <property type="match status" value="5"/>
</dbReference>
<evidence type="ECO:0000259" key="15">
    <source>
        <dbReference type="Pfam" id="PF23231"/>
    </source>
</evidence>
<dbReference type="InterPro" id="IPR055430">
    <property type="entry name" value="HAT_Syf1_CNRKL1_C"/>
</dbReference>
<evidence type="ECO:0000256" key="2">
    <source>
        <dbReference type="ARBA" id="ARBA00008644"/>
    </source>
</evidence>
<evidence type="ECO:0000259" key="14">
    <source>
        <dbReference type="Pfam" id="PF23220"/>
    </source>
</evidence>
<dbReference type="InterPro" id="IPR019734">
    <property type="entry name" value="TPR_rpt"/>
</dbReference>
<dbReference type="PROSITE" id="PS50005">
    <property type="entry name" value="TPR"/>
    <property type="match status" value="1"/>
</dbReference>
<feature type="domain" description="Pre-mRNA-splicing factor Syf1-like N-terminal HAT-repeats" evidence="16">
    <location>
        <begin position="9"/>
        <end position="191"/>
    </location>
</feature>
<dbReference type="Pfam" id="PF23231">
    <property type="entry name" value="HAT_Syf1_CNRKL1_C"/>
    <property type="match status" value="1"/>
</dbReference>